<gene>
    <name evidence="1" type="ORF">OESDEN_04864</name>
</gene>
<evidence type="ECO:0000313" key="2">
    <source>
        <dbReference type="Proteomes" id="UP000053660"/>
    </source>
</evidence>
<organism evidence="1 2">
    <name type="scientific">Oesophagostomum dentatum</name>
    <name type="common">Nodular worm</name>
    <dbReference type="NCBI Taxonomy" id="61180"/>
    <lineage>
        <taxon>Eukaryota</taxon>
        <taxon>Metazoa</taxon>
        <taxon>Ecdysozoa</taxon>
        <taxon>Nematoda</taxon>
        <taxon>Chromadorea</taxon>
        <taxon>Rhabditida</taxon>
        <taxon>Rhabditina</taxon>
        <taxon>Rhabditomorpha</taxon>
        <taxon>Strongyloidea</taxon>
        <taxon>Strongylidae</taxon>
        <taxon>Oesophagostomum</taxon>
    </lineage>
</organism>
<sequence>MCDNPLVKEVMLWQRLSSATLIVCVLDTPQSSEARHAALRKALLIRGRYSITSGQTPCIIPLQKSAGYNERTLTGASMYTNHSSSYGFQCNQEDHHASCIISELINAYSAKDVRFLNSSTAIVMTFQKHRVIPKGMILAQETTATASAQYPSKDTVHAQVKRSDAYGLQLHSGCEAMAANGAESVPNRRRGVNAGGH</sequence>
<keyword evidence="2" id="KW-1185">Reference proteome</keyword>
<reference evidence="1 2" key="1">
    <citation type="submission" date="2014-03" db="EMBL/GenBank/DDBJ databases">
        <title>Draft genome of the hookworm Oesophagostomum dentatum.</title>
        <authorList>
            <person name="Mitreva M."/>
        </authorList>
    </citation>
    <scope>NUCLEOTIDE SEQUENCE [LARGE SCALE GENOMIC DNA]</scope>
    <source>
        <strain evidence="1 2">OD-Hann</strain>
    </source>
</reference>
<accession>A0A0B1THC2</accession>
<protein>
    <submittedName>
        <fullName evidence="1">Uncharacterized protein</fullName>
    </submittedName>
</protein>
<proteinExistence type="predicted"/>
<dbReference type="AlphaFoldDB" id="A0A0B1THC2"/>
<evidence type="ECO:0000313" key="1">
    <source>
        <dbReference type="EMBL" id="KHJ95197.1"/>
    </source>
</evidence>
<dbReference type="Proteomes" id="UP000053660">
    <property type="component" value="Unassembled WGS sequence"/>
</dbReference>
<dbReference type="EMBL" id="KN550041">
    <property type="protein sequence ID" value="KHJ95197.1"/>
    <property type="molecule type" value="Genomic_DNA"/>
</dbReference>
<name>A0A0B1THC2_OESDE</name>